<keyword evidence="15" id="KW-1185">Reference proteome</keyword>
<reference evidence="14" key="1">
    <citation type="journal article" date="2020" name="Stud. Mycol.">
        <title>101 Dothideomycetes genomes: a test case for predicting lifestyles and emergence of pathogens.</title>
        <authorList>
            <person name="Haridas S."/>
            <person name="Albert R."/>
            <person name="Binder M."/>
            <person name="Bloem J."/>
            <person name="Labutti K."/>
            <person name="Salamov A."/>
            <person name="Andreopoulos B."/>
            <person name="Baker S."/>
            <person name="Barry K."/>
            <person name="Bills G."/>
            <person name="Bluhm B."/>
            <person name="Cannon C."/>
            <person name="Castanera R."/>
            <person name="Culley D."/>
            <person name="Daum C."/>
            <person name="Ezra D."/>
            <person name="Gonzalez J."/>
            <person name="Henrissat B."/>
            <person name="Kuo A."/>
            <person name="Liang C."/>
            <person name="Lipzen A."/>
            <person name="Lutzoni F."/>
            <person name="Magnuson J."/>
            <person name="Mondo S."/>
            <person name="Nolan M."/>
            <person name="Ohm R."/>
            <person name="Pangilinan J."/>
            <person name="Park H.-J."/>
            <person name="Ramirez L."/>
            <person name="Alfaro M."/>
            <person name="Sun H."/>
            <person name="Tritt A."/>
            <person name="Yoshinaga Y."/>
            <person name="Zwiers L.-H."/>
            <person name="Turgeon B."/>
            <person name="Goodwin S."/>
            <person name="Spatafora J."/>
            <person name="Crous P."/>
            <person name="Grigoriev I."/>
        </authorList>
    </citation>
    <scope>NUCLEOTIDE SEQUENCE</scope>
    <source>
        <strain evidence="14">ATCC 36951</strain>
    </source>
</reference>
<evidence type="ECO:0000256" key="8">
    <source>
        <dbReference type="ARBA" id="ARBA00022989"/>
    </source>
</evidence>
<feature type="transmembrane region" description="Helical" evidence="11">
    <location>
        <begin position="43"/>
        <end position="67"/>
    </location>
</feature>
<dbReference type="CDD" id="cd18578">
    <property type="entry name" value="ABC_6TM_Pgp_ABCB1_D2_like"/>
    <property type="match status" value="1"/>
</dbReference>
<keyword evidence="7" id="KW-0067">ATP-binding</keyword>
<dbReference type="InterPro" id="IPR017871">
    <property type="entry name" value="ABC_transporter-like_CS"/>
</dbReference>
<dbReference type="CDD" id="cd18577">
    <property type="entry name" value="ABC_6TM_Pgp_ABCB1_D1_like"/>
    <property type="match status" value="1"/>
</dbReference>
<dbReference type="GO" id="GO:0005743">
    <property type="term" value="C:mitochondrial inner membrane"/>
    <property type="evidence" value="ECO:0007669"/>
    <property type="project" value="TreeGrafter"/>
</dbReference>
<evidence type="ECO:0000256" key="7">
    <source>
        <dbReference type="ARBA" id="ARBA00022840"/>
    </source>
</evidence>
<dbReference type="InterPro" id="IPR027417">
    <property type="entry name" value="P-loop_NTPase"/>
</dbReference>
<protein>
    <submittedName>
        <fullName evidence="14">Uncharacterized protein</fullName>
    </submittedName>
</protein>
<dbReference type="GO" id="GO:0015421">
    <property type="term" value="F:ABC-type oligopeptide transporter activity"/>
    <property type="evidence" value="ECO:0007669"/>
    <property type="project" value="TreeGrafter"/>
</dbReference>
<dbReference type="Pfam" id="PF00005">
    <property type="entry name" value="ABC_tran"/>
    <property type="match status" value="2"/>
</dbReference>
<dbReference type="Gene3D" id="1.20.1560.10">
    <property type="entry name" value="ABC transporter type 1, transmembrane domain"/>
    <property type="match status" value="1"/>
</dbReference>
<dbReference type="GO" id="GO:0090374">
    <property type="term" value="P:oligopeptide export from mitochondrion"/>
    <property type="evidence" value="ECO:0007669"/>
    <property type="project" value="TreeGrafter"/>
</dbReference>
<dbReference type="PANTHER" id="PTHR43394">
    <property type="entry name" value="ATP-DEPENDENT PERMEASE MDL1, MITOCHONDRIAL"/>
    <property type="match status" value="1"/>
</dbReference>
<feature type="transmembrane region" description="Helical" evidence="11">
    <location>
        <begin position="912"/>
        <end position="935"/>
    </location>
</feature>
<dbReference type="Proteomes" id="UP000799537">
    <property type="component" value="Unassembled WGS sequence"/>
</dbReference>
<feature type="domain" description="ABC transmembrane type-1" evidence="13">
    <location>
        <begin position="47"/>
        <end position="346"/>
    </location>
</feature>
<comment type="subcellular location">
    <subcellularLocation>
        <location evidence="1">Membrane</location>
        <topology evidence="1">Multi-pass membrane protein</topology>
    </subcellularLocation>
</comment>
<proteinExistence type="inferred from homology"/>
<feature type="transmembrane region" description="Helical" evidence="11">
    <location>
        <begin position="310"/>
        <end position="334"/>
    </location>
</feature>
<dbReference type="PROSITE" id="PS50893">
    <property type="entry name" value="ABC_TRANSPORTER_2"/>
    <property type="match status" value="2"/>
</dbReference>
<feature type="transmembrane region" description="Helical" evidence="11">
    <location>
        <begin position="816"/>
        <end position="839"/>
    </location>
</feature>
<evidence type="ECO:0000256" key="5">
    <source>
        <dbReference type="ARBA" id="ARBA00022737"/>
    </source>
</evidence>
<dbReference type="InterPro" id="IPR003593">
    <property type="entry name" value="AAA+_ATPase"/>
</dbReference>
<dbReference type="GO" id="GO:0005524">
    <property type="term" value="F:ATP binding"/>
    <property type="evidence" value="ECO:0007669"/>
    <property type="project" value="UniProtKB-KW"/>
</dbReference>
<feature type="compositionally biased region" description="Basic and acidic residues" evidence="10">
    <location>
        <begin position="684"/>
        <end position="702"/>
    </location>
</feature>
<gene>
    <name evidence="14" type="ORF">M409DRAFT_64217</name>
</gene>
<organism evidence="14 15">
    <name type="scientific">Zasmidium cellare ATCC 36951</name>
    <dbReference type="NCBI Taxonomy" id="1080233"/>
    <lineage>
        <taxon>Eukaryota</taxon>
        <taxon>Fungi</taxon>
        <taxon>Dikarya</taxon>
        <taxon>Ascomycota</taxon>
        <taxon>Pezizomycotina</taxon>
        <taxon>Dothideomycetes</taxon>
        <taxon>Dothideomycetidae</taxon>
        <taxon>Mycosphaerellales</taxon>
        <taxon>Mycosphaerellaceae</taxon>
        <taxon>Zasmidium</taxon>
    </lineage>
</organism>
<dbReference type="InterPro" id="IPR011527">
    <property type="entry name" value="ABC1_TM_dom"/>
</dbReference>
<keyword evidence="4 11" id="KW-0812">Transmembrane</keyword>
<feature type="transmembrane region" description="Helical" evidence="11">
    <location>
        <begin position="198"/>
        <end position="218"/>
    </location>
</feature>
<dbReference type="PROSITE" id="PS50929">
    <property type="entry name" value="ABC_TM1F"/>
    <property type="match status" value="2"/>
</dbReference>
<evidence type="ECO:0000313" key="14">
    <source>
        <dbReference type="EMBL" id="KAF2170498.1"/>
    </source>
</evidence>
<feature type="region of interest" description="Disordered" evidence="10">
    <location>
        <begin position="665"/>
        <end position="724"/>
    </location>
</feature>
<evidence type="ECO:0000313" key="15">
    <source>
        <dbReference type="Proteomes" id="UP000799537"/>
    </source>
</evidence>
<feature type="domain" description="ABC transmembrane type-1" evidence="13">
    <location>
        <begin position="771"/>
        <end position="1059"/>
    </location>
</feature>
<dbReference type="SUPFAM" id="SSF52540">
    <property type="entry name" value="P-loop containing nucleoside triphosphate hydrolases"/>
    <property type="match status" value="2"/>
</dbReference>
<dbReference type="PANTHER" id="PTHR43394:SF11">
    <property type="entry name" value="ATP-BINDING CASSETTE TRANSPORTER"/>
    <property type="match status" value="1"/>
</dbReference>
<evidence type="ECO:0000256" key="4">
    <source>
        <dbReference type="ARBA" id="ARBA00022692"/>
    </source>
</evidence>
<evidence type="ECO:0000256" key="3">
    <source>
        <dbReference type="ARBA" id="ARBA00022448"/>
    </source>
</evidence>
<dbReference type="InterPro" id="IPR039421">
    <property type="entry name" value="Type_1_exporter"/>
</dbReference>
<keyword evidence="8 11" id="KW-1133">Transmembrane helix</keyword>
<evidence type="ECO:0000256" key="2">
    <source>
        <dbReference type="ARBA" id="ARBA00007577"/>
    </source>
</evidence>
<accession>A0A6A6CWB0</accession>
<evidence type="ECO:0000256" key="1">
    <source>
        <dbReference type="ARBA" id="ARBA00004141"/>
    </source>
</evidence>
<dbReference type="OrthoDB" id="6500128at2759"/>
<evidence type="ECO:0000259" key="13">
    <source>
        <dbReference type="PROSITE" id="PS50929"/>
    </source>
</evidence>
<dbReference type="SUPFAM" id="SSF90123">
    <property type="entry name" value="ABC transporter transmembrane region"/>
    <property type="match status" value="2"/>
</dbReference>
<evidence type="ECO:0000256" key="6">
    <source>
        <dbReference type="ARBA" id="ARBA00022741"/>
    </source>
</evidence>
<feature type="transmembrane region" description="Helical" evidence="11">
    <location>
        <begin position="1031"/>
        <end position="1053"/>
    </location>
</feature>
<feature type="domain" description="ABC transporter" evidence="12">
    <location>
        <begin position="1117"/>
        <end position="1356"/>
    </location>
</feature>
<dbReference type="Gene3D" id="3.40.50.300">
    <property type="entry name" value="P-loop containing nucleotide triphosphate hydrolases"/>
    <property type="match status" value="2"/>
</dbReference>
<dbReference type="FunFam" id="1.20.1560.10:FF:000057">
    <property type="entry name" value="ABC multidrug transporter SitT"/>
    <property type="match status" value="2"/>
</dbReference>
<comment type="similarity">
    <text evidence="2">Belongs to the ABC transporter superfamily. ABCB family. Multidrug resistance exporter (TC 3.A.1.201) subfamily.</text>
</comment>
<feature type="transmembrane region" description="Helical" evidence="11">
    <location>
        <begin position="767"/>
        <end position="786"/>
    </location>
</feature>
<dbReference type="PROSITE" id="PS00211">
    <property type="entry name" value="ABC_TRANSPORTER_1"/>
    <property type="match status" value="2"/>
</dbReference>
<keyword evidence="5" id="KW-0677">Repeat</keyword>
<name>A0A6A6CWB0_ZASCE</name>
<evidence type="ECO:0000256" key="11">
    <source>
        <dbReference type="SAM" id="Phobius"/>
    </source>
</evidence>
<keyword evidence="3" id="KW-0813">Transport</keyword>
<dbReference type="RefSeq" id="XP_033671387.1">
    <property type="nucleotide sequence ID" value="XM_033815967.1"/>
</dbReference>
<feature type="compositionally biased region" description="Basic and acidic residues" evidence="10">
    <location>
        <begin position="713"/>
        <end position="724"/>
    </location>
</feature>
<dbReference type="SMART" id="SM00382">
    <property type="entry name" value="AAA"/>
    <property type="match status" value="2"/>
</dbReference>
<keyword evidence="6" id="KW-0547">Nucleotide-binding</keyword>
<evidence type="ECO:0000256" key="9">
    <source>
        <dbReference type="ARBA" id="ARBA00023136"/>
    </source>
</evidence>
<dbReference type="Pfam" id="PF00664">
    <property type="entry name" value="ABC_membrane"/>
    <property type="match status" value="2"/>
</dbReference>
<feature type="domain" description="ABC transporter" evidence="12">
    <location>
        <begin position="382"/>
        <end position="659"/>
    </location>
</feature>
<feature type="transmembrane region" description="Helical" evidence="11">
    <location>
        <begin position="276"/>
        <end position="298"/>
    </location>
</feature>
<dbReference type="InterPro" id="IPR003439">
    <property type="entry name" value="ABC_transporter-like_ATP-bd"/>
</dbReference>
<dbReference type="GeneID" id="54569239"/>
<feature type="transmembrane region" description="Helical" evidence="11">
    <location>
        <begin position="100"/>
        <end position="122"/>
    </location>
</feature>
<keyword evidence="9 11" id="KW-0472">Membrane</keyword>
<sequence>MGFNFRKKESKPEESGVEKESAFKQATVWFRLLLTPGYTAWDIFLLVGGLIGSIAAGVPFPLLGILFGQLIDNVNSSSCAESTGGDTSTLQSSIRTKVLLVIYVTIANWCFIYIHTTCWSMFGERLVRRLRERYLRSLLRQELAFFDELPAGDVSSRLSNDLDQIQQGTSEKVGIVISSVSYFVAAYIVAFLKSAKLAGILVSLVPAYFLMTFIGGHFTKKYTGEVSDEIAKATSIASEALNKLNIVHAFGASRRLEAKFTEYLGRARTEGIKKTITAGVQLGLLYFIAYSTNAVAYWQGSRTIAASVESGSGGAAVGAVYTVIFVLIDASFILSRIAPFMQIFGTAGGASEKLNKAIARQSQIDGTDKSYGRCLDSVSGGIEFDNVSFAYPSRPDTLVIKDLSMKIPAYQHTAIVGQSGSGKSTVAALLARLYDPKEGIVRLDGVDVRELNVGHLRGQIGAVQQDPALLDRSILENIAHGLINSEAPQKQIDAVLHGQIADFADKVRKSSSFENTLISQSASVKAVVERVMKAATIADATGFINRLDHGLATSVGSAGNQFSGGQKQRIALARAMMRDPKILLLDEATSALDSRSERLIQGALHEASKGRTTISIVHRLSTVKNADNIIVMRSGKILEQGTHAELIAADGTYASMVRLQNVSQHDGTELHGQDTEPEDDISSAEERSSDDTFEKEKSKTEETPLPGETLAGENDKVLAEPSKEKPATGKRFFFFDKKDKAKDDKNASNRGVVSTIRGVGTLTRSQALFLLVAFTASAIVGGSYSGEAVIFGHTVSSFSSCNAASAIRSAGSFWGLLYFILAIVEFFANLFMAGTFGLVGENTLYKVRILSLRTLLGQDVDWHESDGRDPAGLLSYITSDTQALAGLTGTVLGTLFSVLINSVAGIALSLAIAWRIAIVLLACVPVLIGAGVMRLRCYAKFHEKHAKAFSSATGYATEAVNSIRVISIFSLEEEAVNVYHRSLKAPYEETSKMLLWSNAWLASAYSVSNLVYALAYWWGSQNIIEGRYSQQSFFIVLTAMLFSAQTCGQLFALAPDFSKSKLSAARILDLLEIGKKSMTVSDYAIKGSYKGDGVGAEKDIESTHSSLEKSGSGGIRVQFERVEFSYPSRPDTKVLKGLDIDVKPGQFGALVGPSGAGKSTIISLVERFYRPSAGRVTLDGLDVSGFAGADFRNDIALVPQESVMFEGTLKFNLSLGARPNQEVTEEEIQQACKLAHIHYTIMELPDKYDTRCGPNGNQFSGGQRQRISIARALLRKPRLLLLDESTSALDSESEKMVQDALENVRKGITVIAIAHRLHTIEKADRIFVIEEGRCTAKGTHRELLRDSETYRTNALHQVLGD</sequence>
<evidence type="ECO:0000259" key="12">
    <source>
        <dbReference type="PROSITE" id="PS50893"/>
    </source>
</evidence>
<evidence type="ECO:0000256" key="10">
    <source>
        <dbReference type="SAM" id="MobiDB-lite"/>
    </source>
</evidence>
<dbReference type="FunFam" id="3.40.50.300:FF:000913">
    <property type="entry name" value="ABC multidrug transporter SitT"/>
    <property type="match status" value="1"/>
</dbReference>
<feature type="transmembrane region" description="Helical" evidence="11">
    <location>
        <begin position="883"/>
        <end position="906"/>
    </location>
</feature>
<dbReference type="InterPro" id="IPR036640">
    <property type="entry name" value="ABC1_TM_sf"/>
</dbReference>
<dbReference type="EMBL" id="ML993585">
    <property type="protein sequence ID" value="KAF2170498.1"/>
    <property type="molecule type" value="Genomic_DNA"/>
</dbReference>
<dbReference type="GO" id="GO:0016887">
    <property type="term" value="F:ATP hydrolysis activity"/>
    <property type="evidence" value="ECO:0007669"/>
    <property type="project" value="InterPro"/>
</dbReference>
<feature type="transmembrane region" description="Helical" evidence="11">
    <location>
        <begin position="173"/>
        <end position="192"/>
    </location>
</feature>